<evidence type="ECO:0000313" key="2">
    <source>
        <dbReference type="Proteomes" id="UP000785679"/>
    </source>
</evidence>
<protein>
    <submittedName>
        <fullName evidence="1">Uncharacterized protein</fullName>
    </submittedName>
</protein>
<comment type="caution">
    <text evidence="1">The sequence shown here is derived from an EMBL/GenBank/DDBJ whole genome shotgun (WGS) entry which is preliminary data.</text>
</comment>
<dbReference type="AlphaFoldDB" id="A0A8J8T5J8"/>
<keyword evidence="2" id="KW-1185">Reference proteome</keyword>
<organism evidence="1 2">
    <name type="scientific">Halteria grandinella</name>
    <dbReference type="NCBI Taxonomy" id="5974"/>
    <lineage>
        <taxon>Eukaryota</taxon>
        <taxon>Sar</taxon>
        <taxon>Alveolata</taxon>
        <taxon>Ciliophora</taxon>
        <taxon>Intramacronucleata</taxon>
        <taxon>Spirotrichea</taxon>
        <taxon>Stichotrichia</taxon>
        <taxon>Sporadotrichida</taxon>
        <taxon>Halteriidae</taxon>
        <taxon>Halteria</taxon>
    </lineage>
</organism>
<proteinExistence type="predicted"/>
<sequence length="445" mass="49601">MVKQYTLLNNSQRLELCRLVHEEGLTIKEAARRTGIPYPNAKAVNKTFERERRTIKKHHKFLEVGDRAQQEGLTQSGNQFAAFAAYGQQHQSGGLTARSAYSVIQNPHIRSFESELSQILERATVQQNYLNYRATSPSEIHISHPQQTASSVGQGGVQATSSVYTNAKNYQPRLPYQIPQAIQQQDYVVPLSGPNDACDCNQDQQQHSATSVKFPRQFHIQTQSGVDLASTMGEGAPFDDKHINFTCSCERKSSSNVLESANFTLNATQSVVFPTIIYQNSLKPRQSNLYQSRVPQQQNSGPHLIAHPIPQYATSKVTYPGSNCVRQVKIPSPMNSGAINGQQFALNGSVAPRCMSATQEVNKSNKFVFPSRNIPTIVHFEQSTQSASSDENLNKFLRFDFSKYGFAHSNAHLTKMNAADQIQLSAPLYKSQENSHYQGLFSVRV</sequence>
<dbReference type="Proteomes" id="UP000785679">
    <property type="component" value="Unassembled WGS sequence"/>
</dbReference>
<dbReference type="EMBL" id="RRYP01005055">
    <property type="protein sequence ID" value="TNV82356.1"/>
    <property type="molecule type" value="Genomic_DNA"/>
</dbReference>
<accession>A0A8J8T5J8</accession>
<dbReference type="OrthoDB" id="10679222at2759"/>
<evidence type="ECO:0000313" key="1">
    <source>
        <dbReference type="EMBL" id="TNV82356.1"/>
    </source>
</evidence>
<gene>
    <name evidence="1" type="ORF">FGO68_gene8102</name>
</gene>
<name>A0A8J8T5J8_HALGN</name>
<reference evidence="1" key="1">
    <citation type="submission" date="2019-06" db="EMBL/GenBank/DDBJ databases">
        <authorList>
            <person name="Zheng W."/>
        </authorList>
    </citation>
    <scope>NUCLEOTIDE SEQUENCE</scope>
    <source>
        <strain evidence="1">QDHG01</strain>
    </source>
</reference>